<dbReference type="PRINTS" id="PR00420">
    <property type="entry name" value="RNGMNOXGNASE"/>
</dbReference>
<sequence length="561" mass="61623">MSDTQEAFRFAKPYELPHWPFQTPPELLNPDAPVARHPIVIVGAGLSGLTLACDLAQRGIKSVLLDEDDTVGVRGASSRGICYAQKSLEIFARLGIYERIVAKGITWSLGRTFSGDEEVYSFNLQTESCSEQPPFINLQQFYVEWFLVERILELGMTDLRWKSRVGKVEPLADGSGVCVEVQTPAGSYMIEAEHLVDATGAHSPIREQLGVACHVSRSTDRWCISDVRFTKPLPVERWTWVDAPFNEGRAVWQHLMGDGVWRMDYQMREDCDPEEISRPEVAGARLREQLGPDVEFEFVWIGPYGYRDHLLERFREGRVLFIGDAAHVVSPFGARGGNSGIQDAANLAWKLALVVEGRAADALLDSYEAERRPTAAQNLQVTSRSARFLAPRSEMEHMLREAVVALAPRHAFARAMVNTGRMSAPNPYPPAPLLPDGAVSVQNLPLLLDGEATSIARLLQGSTHCLGLLVSPTATQAEAFGREVATRMPIRVLAISGEGPLPTLAQDDVLLHQLGDPPNGSLVLLRPDAYRCACLTDATPAKLTTLMRQALALRPAAGCDG</sequence>
<dbReference type="PANTHER" id="PTHR43004">
    <property type="entry name" value="TRK SYSTEM POTASSIUM UPTAKE PROTEIN"/>
    <property type="match status" value="1"/>
</dbReference>
<name>A0ABT7N9T7_9BURK</name>
<dbReference type="Pfam" id="PF01494">
    <property type="entry name" value="FAD_binding_3"/>
    <property type="match status" value="1"/>
</dbReference>
<dbReference type="NCBIfam" id="NF006002">
    <property type="entry name" value="PRK08132.1"/>
    <property type="match status" value="1"/>
</dbReference>
<dbReference type="InterPro" id="IPR002938">
    <property type="entry name" value="FAD-bd"/>
</dbReference>
<evidence type="ECO:0000256" key="2">
    <source>
        <dbReference type="ARBA" id="ARBA00022630"/>
    </source>
</evidence>
<feature type="domain" description="FAD-binding" evidence="4">
    <location>
        <begin position="38"/>
        <end position="380"/>
    </location>
</feature>
<evidence type="ECO:0000256" key="1">
    <source>
        <dbReference type="ARBA" id="ARBA00001974"/>
    </source>
</evidence>
<dbReference type="InterPro" id="IPR036188">
    <property type="entry name" value="FAD/NAD-bd_sf"/>
</dbReference>
<organism evidence="5 6">
    <name type="scientific">Variovorax dokdonensis</name>
    <dbReference type="NCBI Taxonomy" id="344883"/>
    <lineage>
        <taxon>Bacteria</taxon>
        <taxon>Pseudomonadati</taxon>
        <taxon>Pseudomonadota</taxon>
        <taxon>Betaproteobacteria</taxon>
        <taxon>Burkholderiales</taxon>
        <taxon>Comamonadaceae</taxon>
        <taxon>Variovorax</taxon>
    </lineage>
</organism>
<dbReference type="RefSeq" id="WP_286659810.1">
    <property type="nucleotide sequence ID" value="NZ_JASZYV010000002.1"/>
</dbReference>
<reference evidence="5" key="1">
    <citation type="submission" date="2023-06" db="EMBL/GenBank/DDBJ databases">
        <authorList>
            <person name="Jiang Y."/>
            <person name="Liu Q."/>
        </authorList>
    </citation>
    <scope>NUCLEOTIDE SEQUENCE</scope>
    <source>
        <strain evidence="5">CGMCC 1.12089</strain>
    </source>
</reference>
<accession>A0ABT7N9T7</accession>
<keyword evidence="2" id="KW-0285">Flavoprotein</keyword>
<evidence type="ECO:0000313" key="6">
    <source>
        <dbReference type="Proteomes" id="UP001174908"/>
    </source>
</evidence>
<dbReference type="Gene3D" id="3.30.70.2450">
    <property type="match status" value="1"/>
</dbReference>
<evidence type="ECO:0000259" key="4">
    <source>
        <dbReference type="Pfam" id="PF01494"/>
    </source>
</evidence>
<gene>
    <name evidence="5" type="ORF">QTH91_09380</name>
</gene>
<dbReference type="Gene3D" id="3.50.50.60">
    <property type="entry name" value="FAD/NAD(P)-binding domain"/>
    <property type="match status" value="1"/>
</dbReference>
<dbReference type="SUPFAM" id="SSF51905">
    <property type="entry name" value="FAD/NAD(P)-binding domain"/>
    <property type="match status" value="1"/>
</dbReference>
<proteinExistence type="predicted"/>
<dbReference type="Proteomes" id="UP001174908">
    <property type="component" value="Unassembled WGS sequence"/>
</dbReference>
<dbReference type="InterPro" id="IPR050641">
    <property type="entry name" value="RIFMO-like"/>
</dbReference>
<keyword evidence="6" id="KW-1185">Reference proteome</keyword>
<dbReference type="EMBL" id="JASZYV010000002">
    <property type="protein sequence ID" value="MDM0044691.1"/>
    <property type="molecule type" value="Genomic_DNA"/>
</dbReference>
<protein>
    <submittedName>
        <fullName evidence="5">FAD-dependent oxidoreductase</fullName>
    </submittedName>
</protein>
<comment type="cofactor">
    <cofactor evidence="1">
        <name>FAD</name>
        <dbReference type="ChEBI" id="CHEBI:57692"/>
    </cofactor>
</comment>
<keyword evidence="3" id="KW-0274">FAD</keyword>
<dbReference type="PANTHER" id="PTHR43004:SF19">
    <property type="entry name" value="BINDING MONOOXYGENASE, PUTATIVE (JCVI)-RELATED"/>
    <property type="match status" value="1"/>
</dbReference>
<evidence type="ECO:0000313" key="5">
    <source>
        <dbReference type="EMBL" id="MDM0044691.1"/>
    </source>
</evidence>
<comment type="caution">
    <text evidence="5">The sequence shown here is derived from an EMBL/GenBank/DDBJ whole genome shotgun (WGS) entry which is preliminary data.</text>
</comment>
<evidence type="ECO:0000256" key="3">
    <source>
        <dbReference type="ARBA" id="ARBA00022827"/>
    </source>
</evidence>